<dbReference type="EMBL" id="CP003600">
    <property type="protein sequence ID" value="AFY93117.1"/>
    <property type="molecule type" value="Genomic_DNA"/>
</dbReference>
<reference evidence="1 2" key="1">
    <citation type="submission" date="2012-05" db="EMBL/GenBank/DDBJ databases">
        <title>Finished chromosome of genome of Chamaesiphon sp. PCC 6605.</title>
        <authorList>
            <consortium name="US DOE Joint Genome Institute"/>
            <person name="Gugger M."/>
            <person name="Coursin T."/>
            <person name="Rippka R."/>
            <person name="Tandeau De Marsac N."/>
            <person name="Huntemann M."/>
            <person name="Wei C.-L."/>
            <person name="Han J."/>
            <person name="Detter J.C."/>
            <person name="Han C."/>
            <person name="Tapia R."/>
            <person name="Chen A."/>
            <person name="Kyrpides N."/>
            <person name="Mavromatis K."/>
            <person name="Markowitz V."/>
            <person name="Szeto E."/>
            <person name="Ivanova N."/>
            <person name="Pagani I."/>
            <person name="Pati A."/>
            <person name="Goodwin L."/>
            <person name="Nordberg H.P."/>
            <person name="Cantor M.N."/>
            <person name="Hua S.X."/>
            <person name="Woyke T."/>
            <person name="Kerfeld C.A."/>
        </authorList>
    </citation>
    <scope>NUCLEOTIDE SEQUENCE [LARGE SCALE GENOMIC DNA]</scope>
    <source>
        <strain evidence="2">ATCC 27169 / PCC 6605</strain>
    </source>
</reference>
<dbReference type="eggNOG" id="ENOG5033IM1">
    <property type="taxonomic scope" value="Bacteria"/>
</dbReference>
<gene>
    <name evidence="1" type="ORF">Cha6605_2016</name>
</gene>
<evidence type="ECO:0000313" key="1">
    <source>
        <dbReference type="EMBL" id="AFY93117.1"/>
    </source>
</evidence>
<evidence type="ECO:0000313" key="2">
    <source>
        <dbReference type="Proteomes" id="UP000010366"/>
    </source>
</evidence>
<dbReference type="HOGENOM" id="CLU_203726_0_0_3"/>
<dbReference type="Proteomes" id="UP000010366">
    <property type="component" value="Chromosome"/>
</dbReference>
<dbReference type="Pfam" id="PF24806">
    <property type="entry name" value="DUF7706"/>
    <property type="match status" value="1"/>
</dbReference>
<accession>K9UDC1</accession>
<keyword evidence="2" id="KW-1185">Reference proteome</keyword>
<organism evidence="1 2">
    <name type="scientific">Chamaesiphon minutus (strain ATCC 27169 / PCC 6605)</name>
    <dbReference type="NCBI Taxonomy" id="1173020"/>
    <lineage>
        <taxon>Bacteria</taxon>
        <taxon>Bacillati</taxon>
        <taxon>Cyanobacteriota</taxon>
        <taxon>Cyanophyceae</taxon>
        <taxon>Gomontiellales</taxon>
        <taxon>Chamaesiphonaceae</taxon>
        <taxon>Chamaesiphon</taxon>
    </lineage>
</organism>
<dbReference type="STRING" id="1173020.Cha6605_2016"/>
<protein>
    <submittedName>
        <fullName evidence="1">Uncharacterized protein</fullName>
    </submittedName>
</protein>
<dbReference type="InterPro" id="IPR056123">
    <property type="entry name" value="DUF7706"/>
</dbReference>
<proteinExistence type="predicted"/>
<sequence>MRFSALAILLLEIELTDEQAYALAQYLKRVQFDDFRRRAINEDDAYLMQNAASEVRKALSDAGYDPR</sequence>
<dbReference type="RefSeq" id="WP_015159281.1">
    <property type="nucleotide sequence ID" value="NC_019697.1"/>
</dbReference>
<name>K9UDC1_CHAP6</name>
<dbReference type="KEGG" id="cmp:Cha6605_2016"/>
<dbReference type="AlphaFoldDB" id="K9UDC1"/>